<protein>
    <submittedName>
        <fullName evidence="2">Uncharacterized protein</fullName>
    </submittedName>
</protein>
<evidence type="ECO:0000313" key="2">
    <source>
        <dbReference type="EMBL" id="GFZ06798.1"/>
    </source>
</evidence>
<name>A0A7J0G7W5_9ERIC</name>
<reference evidence="2 3" key="1">
    <citation type="submission" date="2019-07" db="EMBL/GenBank/DDBJ databases">
        <title>De Novo Assembly of kiwifruit Actinidia rufa.</title>
        <authorList>
            <person name="Sugita-Konishi S."/>
            <person name="Sato K."/>
            <person name="Mori E."/>
            <person name="Abe Y."/>
            <person name="Kisaki G."/>
            <person name="Hamano K."/>
            <person name="Suezawa K."/>
            <person name="Otani M."/>
            <person name="Fukuda T."/>
            <person name="Manabe T."/>
            <person name="Gomi K."/>
            <person name="Tabuchi M."/>
            <person name="Akimitsu K."/>
            <person name="Kataoka I."/>
        </authorList>
    </citation>
    <scope>NUCLEOTIDE SEQUENCE [LARGE SCALE GENOMIC DNA]</scope>
    <source>
        <strain evidence="3">cv. Fuchu</strain>
    </source>
</reference>
<keyword evidence="1" id="KW-1133">Transmembrane helix</keyword>
<dbReference type="AlphaFoldDB" id="A0A7J0G7W5"/>
<keyword evidence="1" id="KW-0472">Membrane</keyword>
<organism evidence="2 3">
    <name type="scientific">Actinidia rufa</name>
    <dbReference type="NCBI Taxonomy" id="165716"/>
    <lineage>
        <taxon>Eukaryota</taxon>
        <taxon>Viridiplantae</taxon>
        <taxon>Streptophyta</taxon>
        <taxon>Embryophyta</taxon>
        <taxon>Tracheophyta</taxon>
        <taxon>Spermatophyta</taxon>
        <taxon>Magnoliopsida</taxon>
        <taxon>eudicotyledons</taxon>
        <taxon>Gunneridae</taxon>
        <taxon>Pentapetalae</taxon>
        <taxon>asterids</taxon>
        <taxon>Ericales</taxon>
        <taxon>Actinidiaceae</taxon>
        <taxon>Actinidia</taxon>
    </lineage>
</organism>
<proteinExistence type="predicted"/>
<accession>A0A7J0G7W5</accession>
<sequence>MRRGDADADAGVRACSAVVNCIVALVMAILGTVSLIKYQGGHCEQVLHVPIVWVALAFADATILLTEVSTISVCSANEKVMSLSHK</sequence>
<keyword evidence="1" id="KW-0812">Transmembrane</keyword>
<gene>
    <name evidence="2" type="ORF">Acr_18g0009680</name>
</gene>
<evidence type="ECO:0000256" key="1">
    <source>
        <dbReference type="SAM" id="Phobius"/>
    </source>
</evidence>
<comment type="caution">
    <text evidence="2">The sequence shown here is derived from an EMBL/GenBank/DDBJ whole genome shotgun (WGS) entry which is preliminary data.</text>
</comment>
<dbReference type="Proteomes" id="UP000585474">
    <property type="component" value="Unassembled WGS sequence"/>
</dbReference>
<evidence type="ECO:0000313" key="3">
    <source>
        <dbReference type="Proteomes" id="UP000585474"/>
    </source>
</evidence>
<feature type="transmembrane region" description="Helical" evidence="1">
    <location>
        <begin position="12"/>
        <end position="36"/>
    </location>
</feature>
<keyword evidence="3" id="KW-1185">Reference proteome</keyword>
<feature type="transmembrane region" description="Helical" evidence="1">
    <location>
        <begin position="51"/>
        <end position="76"/>
    </location>
</feature>
<dbReference type="EMBL" id="BJWL01000018">
    <property type="protein sequence ID" value="GFZ06798.1"/>
    <property type="molecule type" value="Genomic_DNA"/>
</dbReference>